<dbReference type="InterPro" id="IPR058560">
    <property type="entry name" value="DNA_primase_C"/>
</dbReference>
<organism evidence="11 12">
    <name type="scientific">Halopenitus malekzadehii</name>
    <dbReference type="NCBI Taxonomy" id="1267564"/>
    <lineage>
        <taxon>Archaea</taxon>
        <taxon>Methanobacteriati</taxon>
        <taxon>Methanobacteriota</taxon>
        <taxon>Stenosarchaea group</taxon>
        <taxon>Halobacteria</taxon>
        <taxon>Halobacteriales</taxon>
        <taxon>Haloferacaceae</taxon>
        <taxon>Halopenitus</taxon>
    </lineage>
</organism>
<dbReference type="AlphaFoldDB" id="A0A1H6HQV3"/>
<dbReference type="GO" id="GO:0051539">
    <property type="term" value="F:4 iron, 4 sulfur cluster binding"/>
    <property type="evidence" value="ECO:0007669"/>
    <property type="project" value="UniProtKB-KW"/>
</dbReference>
<comment type="cofactor">
    <cofactor evidence="1">
        <name>[4Fe-4S] cluster</name>
        <dbReference type="ChEBI" id="CHEBI:49883"/>
    </cofactor>
</comment>
<evidence type="ECO:0000259" key="10">
    <source>
        <dbReference type="Pfam" id="PF04104"/>
    </source>
</evidence>
<dbReference type="InterPro" id="IPR023642">
    <property type="entry name" value="DNA_primase_lsu_PriL"/>
</dbReference>
<evidence type="ECO:0000256" key="7">
    <source>
        <dbReference type="ARBA" id="ARBA00023014"/>
    </source>
</evidence>
<comment type="caution">
    <text evidence="8">Lacks conserved residue(s) required for the propagation of feature annotation.</text>
</comment>
<sequence length="389" mass="42800">MDPLYARYPFFEAAREAVAGADVSLPALVASDAPAVERGRERVERALRSGTTASETPDAYDVTAELLSYPIARILVSLLESTAAVEKYASAEAATAADRIREDLEREDALRSTDSVSLDLSDVLREFDLADAVRPAVRGTNGGAGSTGQVVEPHVRGGSSGRPSTRDPEWFRIDVGPYLQLFDAEWGDRWRLVNRELRDGTVWIDRADLDRCLERAARSRILEGLPFEFADDDGISSDLEAHVADLRRLLDERATVGSFDVVVPELFPPCMRNLIDKAEREAALSPPESLALMAFLTAIGMSPDEIVAFCADTSLDAEGIRYQTEYLRDEAGAQYPPPTCETLSAYGICHNEDDHWQVAGDPLAYYEARLEAAEDIVDWRDRNDVAEAA</sequence>
<reference evidence="11 12" key="1">
    <citation type="submission" date="2016-10" db="EMBL/GenBank/DDBJ databases">
        <authorList>
            <person name="de Groot N.N."/>
        </authorList>
    </citation>
    <scope>NUCLEOTIDE SEQUENCE [LARGE SCALE GENOMIC DNA]</scope>
    <source>
        <strain evidence="11 12">IBRC-M10418</strain>
    </source>
</reference>
<dbReference type="EMBL" id="FNWU01000001">
    <property type="protein sequence ID" value="SEH36568.1"/>
    <property type="molecule type" value="Genomic_DNA"/>
</dbReference>
<dbReference type="Proteomes" id="UP000199215">
    <property type="component" value="Unassembled WGS sequence"/>
</dbReference>
<feature type="region of interest" description="Disordered" evidence="9">
    <location>
        <begin position="138"/>
        <end position="163"/>
    </location>
</feature>
<evidence type="ECO:0000256" key="4">
    <source>
        <dbReference type="ARBA" id="ARBA00022705"/>
    </source>
</evidence>
<evidence type="ECO:0000313" key="12">
    <source>
        <dbReference type="Proteomes" id="UP000199215"/>
    </source>
</evidence>
<proteinExistence type="inferred from homology"/>
<dbReference type="GO" id="GO:1990077">
    <property type="term" value="C:primosome complex"/>
    <property type="evidence" value="ECO:0007669"/>
    <property type="project" value="UniProtKB-KW"/>
</dbReference>
<keyword evidence="12" id="KW-1185">Reference proteome</keyword>
<keyword evidence="5" id="KW-0479">Metal-binding</keyword>
<gene>
    <name evidence="8" type="primary">priL</name>
    <name evidence="11" type="ORF">SAMN05192561_10127</name>
</gene>
<dbReference type="GO" id="GO:0046872">
    <property type="term" value="F:metal ion binding"/>
    <property type="evidence" value="ECO:0007669"/>
    <property type="project" value="UniProtKB-KW"/>
</dbReference>
<evidence type="ECO:0000256" key="5">
    <source>
        <dbReference type="ARBA" id="ARBA00022723"/>
    </source>
</evidence>
<dbReference type="CDD" id="cd06560">
    <property type="entry name" value="PriL"/>
    <property type="match status" value="1"/>
</dbReference>
<dbReference type="RefSeq" id="WP_092812624.1">
    <property type="nucleotide sequence ID" value="NZ_FNWU01000001.1"/>
</dbReference>
<evidence type="ECO:0000256" key="9">
    <source>
        <dbReference type="SAM" id="MobiDB-lite"/>
    </source>
</evidence>
<evidence type="ECO:0000313" key="11">
    <source>
        <dbReference type="EMBL" id="SEH36568.1"/>
    </source>
</evidence>
<comment type="similarity">
    <text evidence="8">Belongs to the eukaryotic-type primase large subunit family.</text>
</comment>
<accession>A0A1H6HQV3</accession>
<evidence type="ECO:0000256" key="1">
    <source>
        <dbReference type="ARBA" id="ARBA00001966"/>
    </source>
</evidence>
<evidence type="ECO:0000256" key="2">
    <source>
        <dbReference type="ARBA" id="ARBA00022485"/>
    </source>
</evidence>
<dbReference type="HAMAP" id="MF_00701">
    <property type="entry name" value="DNA_primase_lrg_arc"/>
    <property type="match status" value="1"/>
</dbReference>
<comment type="function">
    <text evidence="8">Regulatory subunit of DNA primase, an RNA polymerase that catalyzes the synthesis of short RNA molecules used as primers for DNA polymerase during DNA replication. Stabilizes and modulates the activity of the small subunit, increasing the rate of DNA synthesis, and conferring RNA synthesis capability. The DNA polymerase activity may enable DNA primase to also catalyze primer extension after primer synthesis. May also play a role in DNA repair.</text>
</comment>
<keyword evidence="7" id="KW-0411">Iron-sulfur</keyword>
<feature type="domain" description="DNA primase large subunit C-terminal" evidence="10">
    <location>
        <begin position="262"/>
        <end position="378"/>
    </location>
</feature>
<dbReference type="GO" id="GO:0003899">
    <property type="term" value="F:DNA-directed RNA polymerase activity"/>
    <property type="evidence" value="ECO:0007669"/>
    <property type="project" value="InterPro"/>
</dbReference>
<dbReference type="GO" id="GO:0006269">
    <property type="term" value="P:DNA replication, synthesis of primer"/>
    <property type="evidence" value="ECO:0007669"/>
    <property type="project" value="UniProtKB-UniRule"/>
</dbReference>
<evidence type="ECO:0000256" key="6">
    <source>
        <dbReference type="ARBA" id="ARBA00023004"/>
    </source>
</evidence>
<keyword evidence="3 8" id="KW-0639">Primosome</keyword>
<evidence type="ECO:0000256" key="3">
    <source>
        <dbReference type="ARBA" id="ARBA00022515"/>
    </source>
</evidence>
<evidence type="ECO:0000256" key="8">
    <source>
        <dbReference type="HAMAP-Rule" id="MF_00701"/>
    </source>
</evidence>
<dbReference type="Pfam" id="PF26466">
    <property type="entry name" value="DNA_primase_lrg_N"/>
    <property type="match status" value="1"/>
</dbReference>
<name>A0A1H6HQV3_9EURY</name>
<keyword evidence="2" id="KW-0004">4Fe-4S</keyword>
<dbReference type="OrthoDB" id="46081at2157"/>
<protein>
    <recommendedName>
        <fullName evidence="8">DNA primase large subunit PriL</fullName>
    </recommendedName>
</protein>
<dbReference type="SUPFAM" id="SSF140914">
    <property type="entry name" value="PriB N-terminal domain-like"/>
    <property type="match status" value="2"/>
</dbReference>
<keyword evidence="4 8" id="KW-0235">DNA replication</keyword>
<dbReference type="Pfam" id="PF04104">
    <property type="entry name" value="DNA_primase_lrg"/>
    <property type="match status" value="1"/>
</dbReference>
<keyword evidence="6" id="KW-0408">Iron</keyword>
<comment type="subunit">
    <text evidence="8">Heterodimer of a small subunit (PriS) and a large subunit (PriL).</text>
</comment>
<dbReference type="STRING" id="1267564.SAMN05192561_10127"/>